<organism evidence="2 3">
    <name type="scientific">Gossypium stocksii</name>
    <dbReference type="NCBI Taxonomy" id="47602"/>
    <lineage>
        <taxon>Eukaryota</taxon>
        <taxon>Viridiplantae</taxon>
        <taxon>Streptophyta</taxon>
        <taxon>Embryophyta</taxon>
        <taxon>Tracheophyta</taxon>
        <taxon>Spermatophyta</taxon>
        <taxon>Magnoliopsida</taxon>
        <taxon>eudicotyledons</taxon>
        <taxon>Gunneridae</taxon>
        <taxon>Pentapetalae</taxon>
        <taxon>rosids</taxon>
        <taxon>malvids</taxon>
        <taxon>Malvales</taxon>
        <taxon>Malvaceae</taxon>
        <taxon>Malvoideae</taxon>
        <taxon>Gossypium</taxon>
    </lineage>
</organism>
<dbReference type="AlphaFoldDB" id="A0A9D3WFR9"/>
<comment type="caution">
    <text evidence="2">The sequence shown here is derived from an EMBL/GenBank/DDBJ whole genome shotgun (WGS) entry which is preliminary data.</text>
</comment>
<evidence type="ECO:0000256" key="1">
    <source>
        <dbReference type="SAM" id="MobiDB-lite"/>
    </source>
</evidence>
<dbReference type="PANTHER" id="PTHR33427:SF1">
    <property type="entry name" value="F6A14.21 PROTEIN"/>
    <property type="match status" value="1"/>
</dbReference>
<evidence type="ECO:0000313" key="3">
    <source>
        <dbReference type="Proteomes" id="UP000828251"/>
    </source>
</evidence>
<dbReference type="PANTHER" id="PTHR33427">
    <property type="entry name" value="HNH ENDONUCLEASE"/>
    <property type="match status" value="1"/>
</dbReference>
<dbReference type="OrthoDB" id="936888at2759"/>
<dbReference type="EMBL" id="JAIQCV010000002">
    <property type="protein sequence ID" value="KAH1123162.1"/>
    <property type="molecule type" value="Genomic_DNA"/>
</dbReference>
<protein>
    <submittedName>
        <fullName evidence="2">Uncharacterized protein</fullName>
    </submittedName>
</protein>
<evidence type="ECO:0000313" key="2">
    <source>
        <dbReference type="EMBL" id="KAH1123162.1"/>
    </source>
</evidence>
<reference evidence="2 3" key="1">
    <citation type="journal article" date="2021" name="Plant Biotechnol. J.">
        <title>Multi-omics assisted identification of the key and species-specific regulatory components of drought-tolerant mechanisms in Gossypium stocksii.</title>
        <authorList>
            <person name="Yu D."/>
            <person name="Ke L."/>
            <person name="Zhang D."/>
            <person name="Wu Y."/>
            <person name="Sun Y."/>
            <person name="Mei J."/>
            <person name="Sun J."/>
            <person name="Sun Y."/>
        </authorList>
    </citation>
    <scope>NUCLEOTIDE SEQUENCE [LARGE SCALE GENOMIC DNA]</scope>
    <source>
        <strain evidence="3">cv. E1</strain>
        <tissue evidence="2">Leaf</tissue>
    </source>
</reference>
<sequence>MSSLPSPCSCNSNGEEERPRFFDSKAKSKCWASAETVPSRHPERWHEDAADNIVCKCFCNCQGCICFEYN</sequence>
<feature type="compositionally biased region" description="Low complexity" evidence="1">
    <location>
        <begin position="1"/>
        <end position="13"/>
    </location>
</feature>
<keyword evidence="3" id="KW-1185">Reference proteome</keyword>
<feature type="region of interest" description="Disordered" evidence="1">
    <location>
        <begin position="1"/>
        <end position="21"/>
    </location>
</feature>
<accession>A0A9D3WFR9</accession>
<proteinExistence type="predicted"/>
<gene>
    <name evidence="2" type="ORF">J1N35_006322</name>
</gene>
<name>A0A9D3WFR9_9ROSI</name>
<dbReference type="Proteomes" id="UP000828251">
    <property type="component" value="Unassembled WGS sequence"/>
</dbReference>